<accession>A0ABX4ZTU8</accession>
<evidence type="ECO:0000313" key="1">
    <source>
        <dbReference type="EMBL" id="POY42948.1"/>
    </source>
</evidence>
<proteinExistence type="predicted"/>
<organism evidence="1 2">
    <name type="scientific">Avibacterium endocarditidis</name>
    <dbReference type="NCBI Taxonomy" id="380674"/>
    <lineage>
        <taxon>Bacteria</taxon>
        <taxon>Pseudomonadati</taxon>
        <taxon>Pseudomonadota</taxon>
        <taxon>Gammaproteobacteria</taxon>
        <taxon>Pasteurellales</taxon>
        <taxon>Pasteurellaceae</taxon>
        <taxon>Avibacterium</taxon>
    </lineage>
</organism>
<protein>
    <submittedName>
        <fullName evidence="1">Uncharacterized protein</fullName>
    </submittedName>
</protein>
<keyword evidence="2" id="KW-1185">Reference proteome</keyword>
<dbReference type="Proteomes" id="UP000237229">
    <property type="component" value="Unassembled WGS sequence"/>
</dbReference>
<sequence length="63" mass="7261">MSIENPCFADKCRGKIIALQKGMERGSAVVCLGIFWDKGRGFYYCMILTLGNHKHLQRHFWAI</sequence>
<evidence type="ECO:0000313" key="2">
    <source>
        <dbReference type="Proteomes" id="UP000237229"/>
    </source>
</evidence>
<comment type="caution">
    <text evidence="1">The sequence shown here is derived from an EMBL/GenBank/DDBJ whole genome shotgun (WGS) entry which is preliminary data.</text>
</comment>
<gene>
    <name evidence="1" type="ORF">C3Z13_02205</name>
</gene>
<dbReference type="EMBL" id="PQVI01000018">
    <property type="protein sequence ID" value="POY42948.1"/>
    <property type="molecule type" value="Genomic_DNA"/>
</dbReference>
<name>A0ABX4ZTU8_9PAST</name>
<reference evidence="1 2" key="1">
    <citation type="submission" date="2018-02" db="EMBL/GenBank/DDBJ databases">
        <title>Classification genera of Pasteurellaceae by whole genome sequence comparison.</title>
        <authorList>
            <person name="Christensen H."/>
        </authorList>
    </citation>
    <scope>NUCLEOTIDE SEQUENCE [LARGE SCALE GENOMIC DNA]</scope>
    <source>
        <strain evidence="1 2">20186H4H1</strain>
    </source>
</reference>